<dbReference type="AlphaFoldDB" id="A0A973W868"/>
<protein>
    <submittedName>
        <fullName evidence="2">Uncharacterized protein</fullName>
    </submittedName>
</protein>
<organism evidence="2">
    <name type="scientific">Bradyrhizobium septentrionale</name>
    <dbReference type="NCBI Taxonomy" id="1404411"/>
    <lineage>
        <taxon>Bacteria</taxon>
        <taxon>Pseudomonadati</taxon>
        <taxon>Pseudomonadota</taxon>
        <taxon>Alphaproteobacteria</taxon>
        <taxon>Hyphomicrobiales</taxon>
        <taxon>Nitrobacteraceae</taxon>
        <taxon>Bradyrhizobium</taxon>
    </lineage>
</organism>
<keyword evidence="1" id="KW-0472">Membrane</keyword>
<evidence type="ECO:0000256" key="1">
    <source>
        <dbReference type="SAM" id="Phobius"/>
    </source>
</evidence>
<evidence type="ECO:0000313" key="4">
    <source>
        <dbReference type="Proteomes" id="UP001432046"/>
    </source>
</evidence>
<reference evidence="3" key="3">
    <citation type="submission" date="2024-03" db="EMBL/GenBank/DDBJ databases">
        <authorList>
            <person name="Bromfield E.S.P."/>
            <person name="Cloutier S."/>
        </authorList>
    </citation>
    <scope>NUCLEOTIDE SEQUENCE</scope>
    <source>
        <strain evidence="3">5S5</strain>
    </source>
</reference>
<sequence length="58" mass="5749">MTRWSGTAGFDGRPAPVASSRLTNAIAASLALGALTLCLVVAVTVLSSNIGMATAFPA</sequence>
<dbReference type="RefSeq" id="WP_166214076.1">
    <property type="nucleotide sequence ID" value="NZ_CP088285.1"/>
</dbReference>
<dbReference type="EMBL" id="JAAOLE020000001">
    <property type="protein sequence ID" value="NVI48844.1"/>
    <property type="molecule type" value="Genomic_DNA"/>
</dbReference>
<name>A0A973W868_9BRAD</name>
<accession>A0A973W868</accession>
<reference evidence="2" key="1">
    <citation type="submission" date="2020-06" db="EMBL/GenBank/DDBJ databases">
        <title>Whole Genome Sequence of Bradyrhizobium sp. Strain 1S1.</title>
        <authorList>
            <person name="Bromfield E.S.P."/>
            <person name="Cloutier S."/>
        </authorList>
    </citation>
    <scope>NUCLEOTIDE SEQUENCE [LARGE SCALE GENOMIC DNA]</scope>
    <source>
        <strain evidence="2">1S1</strain>
    </source>
</reference>
<proteinExistence type="predicted"/>
<reference evidence="3" key="2">
    <citation type="journal article" date="2021" name="Int. J. Syst. Evol. Microbiol.">
        <title>Bradyrhizobium septentrionale sp. nov. (sv. septentrionale) and Bradyrhizobium quebecense sp. nov. (sv. septentrionale) associated with legumes native to Canada possess rearranged symbiosis genes and numerous insertion sequences.</title>
        <authorList>
            <person name="Bromfield E.S.P."/>
            <person name="Cloutier S."/>
        </authorList>
    </citation>
    <scope>NUCLEOTIDE SEQUENCE</scope>
    <source>
        <strain evidence="3">5S5</strain>
    </source>
</reference>
<gene>
    <name evidence="2" type="ORF">HAP48_039545</name>
    <name evidence="3" type="ORF">WDK88_36440</name>
</gene>
<feature type="transmembrane region" description="Helical" evidence="1">
    <location>
        <begin position="25"/>
        <end position="46"/>
    </location>
</feature>
<evidence type="ECO:0000313" key="2">
    <source>
        <dbReference type="EMBL" id="NVI48844.1"/>
    </source>
</evidence>
<dbReference type="Proteomes" id="UP001432046">
    <property type="component" value="Chromosome"/>
</dbReference>
<dbReference type="EMBL" id="CP147711">
    <property type="protein sequence ID" value="WXC78804.1"/>
    <property type="molecule type" value="Genomic_DNA"/>
</dbReference>
<keyword evidence="1" id="KW-1133">Transmembrane helix</keyword>
<keyword evidence="4" id="KW-1185">Reference proteome</keyword>
<evidence type="ECO:0000313" key="3">
    <source>
        <dbReference type="EMBL" id="WXC78804.1"/>
    </source>
</evidence>
<keyword evidence="1" id="KW-0812">Transmembrane</keyword>